<dbReference type="EMBL" id="RHHN01000120">
    <property type="protein sequence ID" value="RNB46272.1"/>
    <property type="molecule type" value="Genomic_DNA"/>
</dbReference>
<proteinExistence type="predicted"/>
<dbReference type="OrthoDB" id="2665706at2"/>
<organism evidence="1 2">
    <name type="scientific">Brevibacillus agri</name>
    <dbReference type="NCBI Taxonomy" id="51101"/>
    <lineage>
        <taxon>Bacteria</taxon>
        <taxon>Bacillati</taxon>
        <taxon>Bacillota</taxon>
        <taxon>Bacilli</taxon>
        <taxon>Bacillales</taxon>
        <taxon>Paenibacillaceae</taxon>
        <taxon>Brevibacillus</taxon>
    </lineage>
</organism>
<evidence type="ECO:0000313" key="1">
    <source>
        <dbReference type="EMBL" id="RNB46272.1"/>
    </source>
</evidence>
<comment type="caution">
    <text evidence="1">The sequence shown here is derived from an EMBL/GenBank/DDBJ whole genome shotgun (WGS) entry which is preliminary data.</text>
</comment>
<dbReference type="AlphaFoldDB" id="A0A3M8A5D4"/>
<evidence type="ECO:0000313" key="2">
    <source>
        <dbReference type="Proteomes" id="UP000276178"/>
    </source>
</evidence>
<sequence>MIAQWISTSALGVYPPMSRWVYALTFLRSTSQGVEADSSSSTGSLPLWIIILRLLRCFRCHGCTHVNKRDDRFVDKLYAALCCSWACRIGPNTSFALYSFCFVPSA</sequence>
<dbReference type="Proteomes" id="UP000276178">
    <property type="component" value="Unassembled WGS sequence"/>
</dbReference>
<reference evidence="1 2" key="1">
    <citation type="submission" date="2018-10" db="EMBL/GenBank/DDBJ databases">
        <title>Phylogenomics of Brevibacillus.</title>
        <authorList>
            <person name="Dunlap C."/>
        </authorList>
    </citation>
    <scope>NUCLEOTIDE SEQUENCE [LARGE SCALE GENOMIC DNA]</scope>
    <source>
        <strain evidence="1 2">NRRL NRS 1219</strain>
    </source>
</reference>
<gene>
    <name evidence="1" type="ORF">EB820_25205</name>
</gene>
<accession>A0A3M8A5D4</accession>
<protein>
    <submittedName>
        <fullName evidence="1">Uncharacterized protein</fullName>
    </submittedName>
</protein>
<name>A0A3M8A5D4_9BACL</name>